<name>A0PN75_MYCUA</name>
<sequence>MATGITVAPSGVTWLAIDTPDRRVGGQVVENIGNLHGPPFRLFAFAMLVLVFVLFLVFTFLRWLCD</sequence>
<organism evidence="2 3">
    <name type="scientific">Mycobacterium ulcerans (strain Agy99)</name>
    <dbReference type="NCBI Taxonomy" id="362242"/>
    <lineage>
        <taxon>Bacteria</taxon>
        <taxon>Bacillati</taxon>
        <taxon>Actinomycetota</taxon>
        <taxon>Actinomycetes</taxon>
        <taxon>Mycobacteriales</taxon>
        <taxon>Mycobacteriaceae</taxon>
        <taxon>Mycobacterium</taxon>
        <taxon>Mycobacterium ulcerans group</taxon>
    </lineage>
</organism>
<reference evidence="2 3" key="1">
    <citation type="journal article" date="2007" name="Genome Res.">
        <title>Reductive evolution and niche adaptation inferred from the genome of Mycobacterium ulcerans, the causative agent of Buruli ulcer.</title>
        <authorList>
            <person name="Stinear T.P."/>
            <person name="Seemann T."/>
            <person name="Pidot S."/>
            <person name="Frigui W."/>
            <person name="Reysset G."/>
            <person name="Garnier T."/>
            <person name="Meurice G."/>
            <person name="Simon D."/>
            <person name="Bouchier C."/>
            <person name="Ma L."/>
            <person name="Tichit M."/>
            <person name="Porter J.L."/>
            <person name="Ryan J."/>
            <person name="Johnson P.D."/>
            <person name="Davies J.K."/>
            <person name="Jenkin G.A."/>
            <person name="Small P.L."/>
            <person name="Jones L.M."/>
            <person name="Tekaia F."/>
            <person name="Laval F."/>
            <person name="Daffe M."/>
            <person name="Parkhill J."/>
            <person name="Cole S.T."/>
        </authorList>
    </citation>
    <scope>NUCLEOTIDE SEQUENCE [LARGE SCALE GENOMIC DNA]</scope>
    <source>
        <strain evidence="2 3">Agy99</strain>
    </source>
</reference>
<accession>A0PN75</accession>
<keyword evidence="1" id="KW-0472">Membrane</keyword>
<protein>
    <submittedName>
        <fullName evidence="2">Membrane protein</fullName>
    </submittedName>
</protein>
<gene>
    <name evidence="2" type="ordered locus">MUL_1219</name>
</gene>
<feature type="transmembrane region" description="Helical" evidence="1">
    <location>
        <begin position="42"/>
        <end position="65"/>
    </location>
</feature>
<keyword evidence="1" id="KW-1133">Transmembrane helix</keyword>
<dbReference type="EMBL" id="CP000325">
    <property type="protein sequence ID" value="ABL03794.1"/>
    <property type="molecule type" value="Genomic_DNA"/>
</dbReference>
<evidence type="ECO:0000313" key="3">
    <source>
        <dbReference type="Proteomes" id="UP000000765"/>
    </source>
</evidence>
<evidence type="ECO:0000256" key="1">
    <source>
        <dbReference type="SAM" id="Phobius"/>
    </source>
</evidence>
<keyword evidence="1" id="KW-0812">Transmembrane</keyword>
<dbReference type="HOGENOM" id="CLU_2826590_0_0_11"/>
<dbReference type="KEGG" id="mul:MUL_1219"/>
<proteinExistence type="predicted"/>
<dbReference type="AlphaFoldDB" id="A0PN75"/>
<dbReference type="Proteomes" id="UP000000765">
    <property type="component" value="Chromosome"/>
</dbReference>
<evidence type="ECO:0000313" key="2">
    <source>
        <dbReference type="EMBL" id="ABL03794.1"/>
    </source>
</evidence>